<dbReference type="Pfam" id="PF20163">
    <property type="entry name" value="DUF6536"/>
    <property type="match status" value="1"/>
</dbReference>
<feature type="transmembrane region" description="Helical" evidence="2">
    <location>
        <begin position="478"/>
        <end position="499"/>
    </location>
</feature>
<keyword evidence="5" id="KW-1185">Reference proteome</keyword>
<evidence type="ECO:0000313" key="4">
    <source>
        <dbReference type="EMBL" id="KAF2741451.1"/>
    </source>
</evidence>
<name>A0A9P4V9A3_9PLEO</name>
<dbReference type="PANTHER" id="PTHR35395">
    <property type="entry name" value="DUF6536 DOMAIN-CONTAINING PROTEIN"/>
    <property type="match status" value="1"/>
</dbReference>
<evidence type="ECO:0000259" key="3">
    <source>
        <dbReference type="Pfam" id="PF20163"/>
    </source>
</evidence>
<feature type="transmembrane region" description="Helical" evidence="2">
    <location>
        <begin position="625"/>
        <end position="654"/>
    </location>
</feature>
<organism evidence="4 5">
    <name type="scientific">Polyplosphaeria fusca</name>
    <dbReference type="NCBI Taxonomy" id="682080"/>
    <lineage>
        <taxon>Eukaryota</taxon>
        <taxon>Fungi</taxon>
        <taxon>Dikarya</taxon>
        <taxon>Ascomycota</taxon>
        <taxon>Pezizomycotina</taxon>
        <taxon>Dothideomycetes</taxon>
        <taxon>Pleosporomycetidae</taxon>
        <taxon>Pleosporales</taxon>
        <taxon>Tetraplosphaeriaceae</taxon>
        <taxon>Polyplosphaeria</taxon>
    </lineage>
</organism>
<reference evidence="4" key="1">
    <citation type="journal article" date="2020" name="Stud. Mycol.">
        <title>101 Dothideomycetes genomes: a test case for predicting lifestyles and emergence of pathogens.</title>
        <authorList>
            <person name="Haridas S."/>
            <person name="Albert R."/>
            <person name="Binder M."/>
            <person name="Bloem J."/>
            <person name="Labutti K."/>
            <person name="Salamov A."/>
            <person name="Andreopoulos B."/>
            <person name="Baker S."/>
            <person name="Barry K."/>
            <person name="Bills G."/>
            <person name="Bluhm B."/>
            <person name="Cannon C."/>
            <person name="Castanera R."/>
            <person name="Culley D."/>
            <person name="Daum C."/>
            <person name="Ezra D."/>
            <person name="Gonzalez J."/>
            <person name="Henrissat B."/>
            <person name="Kuo A."/>
            <person name="Liang C."/>
            <person name="Lipzen A."/>
            <person name="Lutzoni F."/>
            <person name="Magnuson J."/>
            <person name="Mondo S."/>
            <person name="Nolan M."/>
            <person name="Ohm R."/>
            <person name="Pangilinan J."/>
            <person name="Park H.-J."/>
            <person name="Ramirez L."/>
            <person name="Alfaro M."/>
            <person name="Sun H."/>
            <person name="Tritt A."/>
            <person name="Yoshinaga Y."/>
            <person name="Zwiers L.-H."/>
            <person name="Turgeon B."/>
            <person name="Goodwin S."/>
            <person name="Spatafora J."/>
            <person name="Crous P."/>
            <person name="Grigoriev I."/>
        </authorList>
    </citation>
    <scope>NUCLEOTIDE SEQUENCE</scope>
    <source>
        <strain evidence="4">CBS 125425</strain>
    </source>
</reference>
<accession>A0A9P4V9A3</accession>
<keyword evidence="2" id="KW-0472">Membrane</keyword>
<sequence>MGVLQGLSRARQSIRGFAMRKGEHGPPTFIRKPSWDYSNPDQWDSWTERKPIPLLAISGDTQDTTQSLLAKRHSRAPSTISDEPDSSKSRGRFHGWRMGILIGCVTSALILCFNTVVVIALATKGAGFQDGFANLPYHYDEKTLSRLNSGVHVLINALSTVLLSASNYTMQVLSSPSREDLDKAHNNGQWFDVGVLSTHNLRRIPRRRMILCLVIGLSSIPLHLFYNSAASYIVSTDSPTARFFDPASSEWQALGTNNAYQKMSNAEWHHEYDGSSAYSGLYGELCLAVDGFASSITDNLSGFPATTVDFPVNASWPLESRDPVFRLLYLNDYRGTDWIYVDLELRDFISDYKFAHIVHGYAHISPKPTRIQINLPFLIIVIVCNAVKLVIMLGVLLFEQTEFLVTLGDAVASFLHLPDPKTKGLCMLQKDAIMKRITESGHEILPGDRLHEIAAESEETWRGGSHQYSTALDQDREVGSYFVFAVIGVSFLICVILVATEKISRWGPSSTIQLGPGGNNNEQSSLLFAWLANAPQLILSFCYLAINSECTSMAGAFEWNTLGKARKGLRVTNPSQEQRSTYFLQLPFRFALPLTLCSGGLHWLLSQSLFFFRADRYNSRPEIQYTSMGCGLSGLSFIVLSVVFYILVVTVGFVGRRRLKLKIPFAASCSLVVSAACHAPSTEENPDLRAVQWGVVEEKMFDGIEHCSFSSRPVGKPVVGERYR</sequence>
<dbReference type="InterPro" id="IPR046623">
    <property type="entry name" value="DUF6536"/>
</dbReference>
<protein>
    <recommendedName>
        <fullName evidence="3">DUF6536 domain-containing protein</fullName>
    </recommendedName>
</protein>
<feature type="domain" description="DUF6536" evidence="3">
    <location>
        <begin position="96"/>
        <end position="237"/>
    </location>
</feature>
<feature type="transmembrane region" description="Helical" evidence="2">
    <location>
        <begin position="98"/>
        <end position="122"/>
    </location>
</feature>
<dbReference type="EMBL" id="ML996097">
    <property type="protein sequence ID" value="KAF2741451.1"/>
    <property type="molecule type" value="Genomic_DNA"/>
</dbReference>
<feature type="transmembrane region" description="Helical" evidence="2">
    <location>
        <begin position="375"/>
        <end position="398"/>
    </location>
</feature>
<keyword evidence="2" id="KW-0812">Transmembrane</keyword>
<gene>
    <name evidence="4" type="ORF">EJ04DRAFT_480852</name>
</gene>
<evidence type="ECO:0000256" key="1">
    <source>
        <dbReference type="SAM" id="MobiDB-lite"/>
    </source>
</evidence>
<feature type="transmembrane region" description="Helical" evidence="2">
    <location>
        <begin position="586"/>
        <end position="605"/>
    </location>
</feature>
<dbReference type="OrthoDB" id="5429634at2759"/>
<dbReference type="Proteomes" id="UP000799444">
    <property type="component" value="Unassembled WGS sequence"/>
</dbReference>
<comment type="caution">
    <text evidence="4">The sequence shown here is derived from an EMBL/GenBank/DDBJ whole genome shotgun (WGS) entry which is preliminary data.</text>
</comment>
<proteinExistence type="predicted"/>
<evidence type="ECO:0000313" key="5">
    <source>
        <dbReference type="Proteomes" id="UP000799444"/>
    </source>
</evidence>
<keyword evidence="2" id="KW-1133">Transmembrane helix</keyword>
<feature type="region of interest" description="Disordered" evidence="1">
    <location>
        <begin position="70"/>
        <end position="89"/>
    </location>
</feature>
<dbReference type="AlphaFoldDB" id="A0A9P4V9A3"/>
<feature type="transmembrane region" description="Helical" evidence="2">
    <location>
        <begin position="209"/>
        <end position="226"/>
    </location>
</feature>
<evidence type="ECO:0000256" key="2">
    <source>
        <dbReference type="SAM" id="Phobius"/>
    </source>
</evidence>
<dbReference type="PANTHER" id="PTHR35395:SF1">
    <property type="entry name" value="DUF6536 DOMAIN-CONTAINING PROTEIN"/>
    <property type="match status" value="1"/>
</dbReference>